<dbReference type="InterPro" id="IPR007003">
    <property type="entry name" value="DUF655"/>
</dbReference>
<dbReference type="Proteomes" id="UP000683213">
    <property type="component" value="Unassembled WGS sequence"/>
</dbReference>
<dbReference type="InterPro" id="IPR012340">
    <property type="entry name" value="NA-bd_OB-fold"/>
</dbReference>
<accession>A0A7J4IYJ2</accession>
<proteinExistence type="predicted"/>
<dbReference type="SUPFAM" id="SSF160975">
    <property type="entry name" value="AF1531-like"/>
    <property type="match status" value="1"/>
</dbReference>
<evidence type="ECO:0000313" key="3">
    <source>
        <dbReference type="Proteomes" id="UP000577419"/>
    </source>
</evidence>
<name>A0A7J4IYJ2_9ARCH</name>
<dbReference type="Proteomes" id="UP000577419">
    <property type="component" value="Unassembled WGS sequence"/>
</dbReference>
<evidence type="ECO:0000313" key="2">
    <source>
        <dbReference type="EMBL" id="MBS3059213.1"/>
    </source>
</evidence>
<dbReference type="AlphaFoldDB" id="A0A7J4IYJ2"/>
<dbReference type="EMBL" id="JAGVWF010000030">
    <property type="protein sequence ID" value="MBS3059213.1"/>
    <property type="molecule type" value="Genomic_DNA"/>
</dbReference>
<gene>
    <name evidence="1" type="ORF">HA237_05825</name>
    <name evidence="2" type="ORF">J4224_02185</name>
</gene>
<reference evidence="2" key="2">
    <citation type="submission" date="2021-03" db="EMBL/GenBank/DDBJ databases">
        <authorList>
            <person name="Jaffe A."/>
        </authorList>
    </citation>
    <scope>NUCLEOTIDE SEQUENCE</scope>
    <source>
        <strain evidence="2">RIFCSPHIGHO2_01_FULL_GW2011_AR10_43_9</strain>
    </source>
</reference>
<protein>
    <submittedName>
        <fullName evidence="1">DUF655 domain-containing protein</fullName>
    </submittedName>
</protein>
<dbReference type="Gene3D" id="1.10.150.280">
    <property type="entry name" value="AF1531-like domain"/>
    <property type="match status" value="1"/>
</dbReference>
<dbReference type="PANTHER" id="PTHR40734">
    <property type="entry name" value="TRNA-SPECIFIC ADENOSINE DEAMINASE-RELATED"/>
    <property type="match status" value="1"/>
</dbReference>
<organism evidence="1 3">
    <name type="scientific">Candidatus Iainarchaeum sp</name>
    <dbReference type="NCBI Taxonomy" id="3101447"/>
    <lineage>
        <taxon>Archaea</taxon>
        <taxon>Candidatus Iainarchaeota</taxon>
        <taxon>Candidatus Iainarchaeia</taxon>
        <taxon>Candidatus Iainarchaeales</taxon>
        <taxon>Candidatus Iainarchaeaceae</taxon>
        <taxon>Candidatus Iainarchaeum</taxon>
    </lineage>
</organism>
<dbReference type="PANTHER" id="PTHR40734:SF1">
    <property type="entry name" value="DNA-BINDING PROTEIN"/>
    <property type="match status" value="1"/>
</dbReference>
<dbReference type="EMBL" id="DUFG01000028">
    <property type="protein sequence ID" value="HIH08857.1"/>
    <property type="molecule type" value="Genomic_DNA"/>
</dbReference>
<dbReference type="Pfam" id="PF04919">
    <property type="entry name" value="DUF655"/>
    <property type="match status" value="1"/>
</dbReference>
<comment type="caution">
    <text evidence="1">The sequence shown here is derived from an EMBL/GenBank/DDBJ whole genome shotgun (WGS) entry which is preliminary data.</text>
</comment>
<evidence type="ECO:0000313" key="1">
    <source>
        <dbReference type="EMBL" id="HIH08857.1"/>
    </source>
</evidence>
<reference evidence="2" key="3">
    <citation type="submission" date="2021-05" db="EMBL/GenBank/DDBJ databases">
        <title>Protein family content uncovers lineage relationships and bacterial pathway maintenance mechanisms in DPANN archaea.</title>
        <authorList>
            <person name="Castelle C.J."/>
            <person name="Meheust R."/>
            <person name="Jaffe A.L."/>
            <person name="Seitz K."/>
            <person name="Gong X."/>
            <person name="Baker B.J."/>
            <person name="Banfield J.F."/>
        </authorList>
    </citation>
    <scope>NUCLEOTIDE SEQUENCE</scope>
    <source>
        <strain evidence="2">RIFCSPHIGHO2_01_FULL_GW2011_AR10_43_9</strain>
    </source>
</reference>
<sequence>MVKAVKVEEYALVLDFLPRGKSSSYKSEPIAQVLGTEYFTLLEVVPKEGVTFKAGEKVYVGKEERDKIDFIKKRISFSELTANSSAEIEKMIEKLVLEQAEKFVGFFNNAQSISLKRHQLELLPGLGKKHMVEILGEREKQQFKSFDDIEKRVHLMPNPVRLVVKRIMEELEGDLDKHFLFVRPPAVEKPFRREFRRRE</sequence>
<reference evidence="1" key="1">
    <citation type="journal article" date="2020" name="bioRxiv">
        <title>A rank-normalized archaeal taxonomy based on genome phylogeny resolves widespread incomplete and uneven classifications.</title>
        <authorList>
            <person name="Rinke C."/>
            <person name="Chuvochina M."/>
            <person name="Mussig A.J."/>
            <person name="Chaumeil P.-A."/>
            <person name="Waite D.W."/>
            <person name="Whitman W.B."/>
            <person name="Parks D.H."/>
            <person name="Hugenholtz P."/>
        </authorList>
    </citation>
    <scope>NUCLEOTIDE SEQUENCE</scope>
    <source>
        <strain evidence="1">UBA10011</strain>
    </source>
</reference>
<dbReference type="Gene3D" id="2.40.50.140">
    <property type="entry name" value="Nucleic acid-binding proteins"/>
    <property type="match status" value="1"/>
</dbReference>